<dbReference type="SUPFAM" id="SSF52317">
    <property type="entry name" value="Class I glutamine amidotransferase-like"/>
    <property type="match status" value="1"/>
</dbReference>
<dbReference type="GO" id="GO:0004180">
    <property type="term" value="F:carboxypeptidase activity"/>
    <property type="evidence" value="ECO:0007669"/>
    <property type="project" value="UniProtKB-KW"/>
</dbReference>
<evidence type="ECO:0000256" key="5">
    <source>
        <dbReference type="ARBA" id="ARBA00022825"/>
    </source>
</evidence>
<feature type="active site" description="Charge relay system" evidence="6">
    <location>
        <position position="290"/>
    </location>
</feature>
<feature type="domain" description="LD-carboxypeptidase N-terminal" evidence="7">
    <location>
        <begin position="15"/>
        <end position="135"/>
    </location>
</feature>
<evidence type="ECO:0000313" key="10">
    <source>
        <dbReference type="Proteomes" id="UP000309133"/>
    </source>
</evidence>
<dbReference type="PANTHER" id="PTHR30237:SF2">
    <property type="entry name" value="MUREIN TETRAPEPTIDE CARBOXYPEPTIDASE"/>
    <property type="match status" value="1"/>
</dbReference>
<evidence type="ECO:0000259" key="8">
    <source>
        <dbReference type="Pfam" id="PF17676"/>
    </source>
</evidence>
<evidence type="ECO:0000313" key="9">
    <source>
        <dbReference type="EMBL" id="THG31569.1"/>
    </source>
</evidence>
<feature type="active site" description="Nucleophile" evidence="6">
    <location>
        <position position="116"/>
    </location>
</feature>
<evidence type="ECO:0000256" key="6">
    <source>
        <dbReference type="PIRSR" id="PIRSR028757-1"/>
    </source>
</evidence>
<dbReference type="Pfam" id="PF02016">
    <property type="entry name" value="Peptidase_S66"/>
    <property type="match status" value="1"/>
</dbReference>
<dbReference type="GO" id="GO:0006508">
    <property type="term" value="P:proteolysis"/>
    <property type="evidence" value="ECO:0007669"/>
    <property type="project" value="UniProtKB-KW"/>
</dbReference>
<reference evidence="9 10" key="1">
    <citation type="submission" date="2019-04" db="EMBL/GenBank/DDBJ databases">
        <authorList>
            <person name="Jiang L."/>
        </authorList>
    </citation>
    <scope>NUCLEOTIDE SEQUENCE [LARGE SCALE GENOMIC DNA]</scope>
    <source>
        <strain evidence="9 10">YIM 131853</strain>
    </source>
</reference>
<dbReference type="Gene3D" id="3.40.50.10740">
    <property type="entry name" value="Class I glutamine amidotransferase-like"/>
    <property type="match status" value="1"/>
</dbReference>
<dbReference type="Proteomes" id="UP000309133">
    <property type="component" value="Unassembled WGS sequence"/>
</dbReference>
<dbReference type="EMBL" id="SSSM01000003">
    <property type="protein sequence ID" value="THG31569.1"/>
    <property type="molecule type" value="Genomic_DNA"/>
</dbReference>
<keyword evidence="5" id="KW-0720">Serine protease</keyword>
<feature type="active site" description="Charge relay system" evidence="6">
    <location>
        <position position="222"/>
    </location>
</feature>
<accession>A0A4S4FMD7</accession>
<dbReference type="InterPro" id="IPR040449">
    <property type="entry name" value="Peptidase_S66_N"/>
</dbReference>
<dbReference type="Pfam" id="PF17676">
    <property type="entry name" value="Peptidase_S66C"/>
    <property type="match status" value="1"/>
</dbReference>
<dbReference type="InterPro" id="IPR029062">
    <property type="entry name" value="Class_I_gatase-like"/>
</dbReference>
<protein>
    <submittedName>
        <fullName evidence="9">LD-carboxypeptidase</fullName>
    </submittedName>
</protein>
<organism evidence="9 10">
    <name type="scientific">Naasia lichenicola</name>
    <dbReference type="NCBI Taxonomy" id="2565933"/>
    <lineage>
        <taxon>Bacteria</taxon>
        <taxon>Bacillati</taxon>
        <taxon>Actinomycetota</taxon>
        <taxon>Actinomycetes</taxon>
        <taxon>Micrococcales</taxon>
        <taxon>Microbacteriaceae</taxon>
        <taxon>Naasia</taxon>
    </lineage>
</organism>
<dbReference type="PIRSF" id="PIRSF028757">
    <property type="entry name" value="LD-carboxypeptidase"/>
    <property type="match status" value="1"/>
</dbReference>
<dbReference type="PANTHER" id="PTHR30237">
    <property type="entry name" value="MURAMOYLTETRAPEPTIDE CARBOXYPEPTIDASE"/>
    <property type="match status" value="1"/>
</dbReference>
<comment type="similarity">
    <text evidence="1">Belongs to the peptidase S66 family.</text>
</comment>
<evidence type="ECO:0000256" key="3">
    <source>
        <dbReference type="ARBA" id="ARBA00022670"/>
    </source>
</evidence>
<name>A0A4S4FMD7_9MICO</name>
<dbReference type="InterPro" id="IPR003507">
    <property type="entry name" value="S66_fam"/>
</dbReference>
<dbReference type="OrthoDB" id="9807329at2"/>
<dbReference type="InterPro" id="IPR040921">
    <property type="entry name" value="Peptidase_S66C"/>
</dbReference>
<sequence>MQLLRPPAVRPGDVVAVAALSGGLDADEAEIATAGIAALESLGFTVRTAPLVELGRGNWWSAGTPREIAADLNALLADREVRAIFALTGGRTTFSYLDLVDLDAVRSDPKPLLGFSDITALQLALHAKTGLVTVHSDLVTHGLGYWHELEDDRRDALAAALLAVLDGTAPHALPTSGSWETWRSGTADGPLVGGLLNRLVKLQATPFALPPERFDGAILFWEDVSASTSSVWNDLHVLRLGGHLDRIAGMIVGPTSTIEETDGGPDLRAVVLDVLGDREIPVLGNVEIGHNPPNLPLPLGIRARLDSSAPSLTLLEPAVVS</sequence>
<keyword evidence="4" id="KW-0378">Hydrolase</keyword>
<dbReference type="SUPFAM" id="SSF141986">
    <property type="entry name" value="LD-carboxypeptidase A C-terminal domain-like"/>
    <property type="match status" value="1"/>
</dbReference>
<keyword evidence="2 9" id="KW-0121">Carboxypeptidase</keyword>
<evidence type="ECO:0000256" key="4">
    <source>
        <dbReference type="ARBA" id="ARBA00022801"/>
    </source>
</evidence>
<keyword evidence="10" id="KW-1185">Reference proteome</keyword>
<gene>
    <name evidence="9" type="ORF">E6C64_05695</name>
</gene>
<dbReference type="CDD" id="cd07062">
    <property type="entry name" value="Peptidase_S66_mccF_like"/>
    <property type="match status" value="1"/>
</dbReference>
<keyword evidence="3" id="KW-0645">Protease</keyword>
<comment type="caution">
    <text evidence="9">The sequence shown here is derived from an EMBL/GenBank/DDBJ whole genome shotgun (WGS) entry which is preliminary data.</text>
</comment>
<dbReference type="GO" id="GO:0008236">
    <property type="term" value="F:serine-type peptidase activity"/>
    <property type="evidence" value="ECO:0007669"/>
    <property type="project" value="UniProtKB-KW"/>
</dbReference>
<dbReference type="AlphaFoldDB" id="A0A4S4FMD7"/>
<dbReference type="RefSeq" id="WP_136426689.1">
    <property type="nucleotide sequence ID" value="NZ_SSSM01000003.1"/>
</dbReference>
<evidence type="ECO:0000256" key="2">
    <source>
        <dbReference type="ARBA" id="ARBA00022645"/>
    </source>
</evidence>
<dbReference type="InterPro" id="IPR027478">
    <property type="entry name" value="LdcA_N"/>
</dbReference>
<dbReference type="Gene3D" id="3.50.30.60">
    <property type="entry name" value="LD-carboxypeptidase A C-terminal domain-like"/>
    <property type="match status" value="1"/>
</dbReference>
<proteinExistence type="inferred from homology"/>
<evidence type="ECO:0000256" key="1">
    <source>
        <dbReference type="ARBA" id="ARBA00010233"/>
    </source>
</evidence>
<evidence type="ECO:0000259" key="7">
    <source>
        <dbReference type="Pfam" id="PF02016"/>
    </source>
</evidence>
<feature type="domain" description="LD-carboxypeptidase C-terminal" evidence="8">
    <location>
        <begin position="189"/>
        <end position="305"/>
    </location>
</feature>
<dbReference type="InterPro" id="IPR027461">
    <property type="entry name" value="Carboxypeptidase_A_C_sf"/>
</dbReference>